<reference evidence="2" key="1">
    <citation type="submission" date="2024-02" db="EMBL/GenBank/DDBJ databases">
        <authorList>
            <consortium name="ELIXIR-Norway"/>
            <consortium name="Elixir Norway"/>
        </authorList>
    </citation>
    <scope>NUCLEOTIDE SEQUENCE</scope>
</reference>
<gene>
    <name evidence="2" type="ORF">CSSPTR1EN2_LOCUS7581</name>
</gene>
<evidence type="ECO:0000313" key="2">
    <source>
        <dbReference type="EMBL" id="CAK9204828.1"/>
    </source>
</evidence>
<organism evidence="2 3">
    <name type="scientific">Sphagnum troendelagicum</name>
    <dbReference type="NCBI Taxonomy" id="128251"/>
    <lineage>
        <taxon>Eukaryota</taxon>
        <taxon>Viridiplantae</taxon>
        <taxon>Streptophyta</taxon>
        <taxon>Embryophyta</taxon>
        <taxon>Bryophyta</taxon>
        <taxon>Sphagnophytina</taxon>
        <taxon>Sphagnopsida</taxon>
        <taxon>Sphagnales</taxon>
        <taxon>Sphagnaceae</taxon>
        <taxon>Sphagnum</taxon>
    </lineage>
</organism>
<sequence length="374" mass="42155">MDPTTVFSTFLNVKAMVTDILKAREELTKMPDNIKSLLNLVDCADKALEKLHPAASDLGGSESDAGMIYSPHHDNENELLRPFLFSLGEELLRVHGILEKFQRKSGDVAARNKLWETGKAYFGLGAARQNKRISEICDSIRSLLYNLNQVILVKDHGTLVSLHQMVSRWESDHQSPGGQSRAPFHDLVSKLEHLALSCLDDETCSVDVQIAPSHNNEFRTPGTVESKAPVTGGSEDNRRGAREGGYEISNFTKVRFRISVVEERFLNVIIFDNWLMTPPELFFPKSTSANTKLTSTHERQFPDHTEYRTDPLSLKLEKSSTLGTETVAMQSIYVVLSPEQLQLKDNGKVFTLEDLKLHLDNEDIFVKHFPFDIK</sequence>
<proteinExistence type="predicted"/>
<name>A0ABP0TU15_9BRYO</name>
<evidence type="ECO:0000256" key="1">
    <source>
        <dbReference type="SAM" id="MobiDB-lite"/>
    </source>
</evidence>
<keyword evidence="3" id="KW-1185">Reference proteome</keyword>
<evidence type="ECO:0000313" key="3">
    <source>
        <dbReference type="Proteomes" id="UP001497512"/>
    </source>
</evidence>
<protein>
    <submittedName>
        <fullName evidence="2">Uncharacterized protein</fullName>
    </submittedName>
</protein>
<accession>A0ABP0TU15</accession>
<dbReference type="EMBL" id="OZ019906">
    <property type="protein sequence ID" value="CAK9204828.1"/>
    <property type="molecule type" value="Genomic_DNA"/>
</dbReference>
<feature type="region of interest" description="Disordered" evidence="1">
    <location>
        <begin position="216"/>
        <end position="242"/>
    </location>
</feature>
<dbReference type="Proteomes" id="UP001497512">
    <property type="component" value="Chromosome 14"/>
</dbReference>